<keyword evidence="4" id="KW-1185">Reference proteome</keyword>
<keyword evidence="2" id="KW-1133">Transmembrane helix</keyword>
<feature type="region of interest" description="Disordered" evidence="1">
    <location>
        <begin position="52"/>
        <end position="73"/>
    </location>
</feature>
<dbReference type="Proteomes" id="UP000642910">
    <property type="component" value="Unassembled WGS sequence"/>
</dbReference>
<evidence type="ECO:0000313" key="3">
    <source>
        <dbReference type="EMBL" id="MBF8378424.1"/>
    </source>
</evidence>
<organism evidence="3 4">
    <name type="scientific">Alicyclobacillus mali</name>
    <name type="common">ex Roth et al. 2021</name>
    <dbReference type="NCBI Taxonomy" id="1123961"/>
    <lineage>
        <taxon>Bacteria</taxon>
        <taxon>Bacillati</taxon>
        <taxon>Bacillota</taxon>
        <taxon>Bacilli</taxon>
        <taxon>Bacillales</taxon>
        <taxon>Alicyclobacillaceae</taxon>
        <taxon>Alicyclobacillus</taxon>
    </lineage>
</organism>
<evidence type="ECO:0000313" key="4">
    <source>
        <dbReference type="Proteomes" id="UP000642910"/>
    </source>
</evidence>
<reference evidence="3 4" key="1">
    <citation type="submission" date="2020-11" db="EMBL/GenBank/DDBJ databases">
        <title>Genomic insight of Alicyclobacillus mali FL 18 reveals a new arsenic-resistant strain, with potential in environmental biotechnology.</title>
        <authorList>
            <person name="Fiorentino G."/>
            <person name="Gallo G."/>
            <person name="Aulitto M."/>
        </authorList>
    </citation>
    <scope>NUCLEOTIDE SEQUENCE [LARGE SCALE GENOMIC DNA]</scope>
    <source>
        <strain evidence="3 4">FL 18</strain>
    </source>
</reference>
<dbReference type="EMBL" id="JADPKZ010000044">
    <property type="protein sequence ID" value="MBF8378424.1"/>
    <property type="molecule type" value="Genomic_DNA"/>
</dbReference>
<keyword evidence="2" id="KW-0472">Membrane</keyword>
<keyword evidence="2" id="KW-0812">Transmembrane</keyword>
<comment type="caution">
    <text evidence="3">The sequence shown here is derived from an EMBL/GenBank/DDBJ whole genome shotgun (WGS) entry which is preliminary data.</text>
</comment>
<accession>A0ABS0F548</accession>
<gene>
    <name evidence="3" type="ORF">IW967_11195</name>
</gene>
<evidence type="ECO:0000256" key="1">
    <source>
        <dbReference type="SAM" id="MobiDB-lite"/>
    </source>
</evidence>
<protein>
    <recommendedName>
        <fullName evidence="5">YtxH-like protein</fullName>
    </recommendedName>
</protein>
<sequence length="73" mass="8019">MSRRHRAHMTRQADGRWGWPVVGGIGVGLGATLLCIPQSRNAMFHAVERLFDPSKNPGMARRPSIHGNSPYGP</sequence>
<proteinExistence type="predicted"/>
<dbReference type="RefSeq" id="WP_195867902.1">
    <property type="nucleotide sequence ID" value="NZ_JADPKZ010000044.1"/>
</dbReference>
<evidence type="ECO:0000256" key="2">
    <source>
        <dbReference type="SAM" id="Phobius"/>
    </source>
</evidence>
<name>A0ABS0F548_9BACL</name>
<feature type="transmembrane region" description="Helical" evidence="2">
    <location>
        <begin position="17"/>
        <end position="36"/>
    </location>
</feature>
<evidence type="ECO:0008006" key="5">
    <source>
        <dbReference type="Google" id="ProtNLM"/>
    </source>
</evidence>